<dbReference type="EMBL" id="MN739479">
    <property type="protein sequence ID" value="QHT07077.1"/>
    <property type="molecule type" value="Genomic_DNA"/>
</dbReference>
<evidence type="ECO:0000313" key="1">
    <source>
        <dbReference type="EMBL" id="QHT07077.1"/>
    </source>
</evidence>
<reference evidence="1" key="1">
    <citation type="journal article" date="2020" name="Nature">
        <title>Giant virus diversity and host interactions through global metagenomics.</title>
        <authorList>
            <person name="Schulz F."/>
            <person name="Roux S."/>
            <person name="Paez-Espino D."/>
            <person name="Jungbluth S."/>
            <person name="Walsh D.A."/>
            <person name="Denef V.J."/>
            <person name="McMahon K.D."/>
            <person name="Konstantinidis K.T."/>
            <person name="Eloe-Fadrosh E.A."/>
            <person name="Kyrpides N.C."/>
            <person name="Woyke T."/>
        </authorList>
    </citation>
    <scope>NUCLEOTIDE SEQUENCE</scope>
    <source>
        <strain evidence="1">GVMAG-M-3300021962-46</strain>
    </source>
</reference>
<sequence length="73" mass="8729">MDPFDQKVIRLLETKLQEAKQLVAKQVETYSYPVEEESVKDRLPFEISKTIQYIQQEEYLRKRKALKKQGDIV</sequence>
<name>A0A6C0CS83_9ZZZZ</name>
<accession>A0A6C0CS83</accession>
<proteinExistence type="predicted"/>
<dbReference type="AlphaFoldDB" id="A0A6C0CS83"/>
<protein>
    <submittedName>
        <fullName evidence="1">Uncharacterized protein</fullName>
    </submittedName>
</protein>
<organism evidence="1">
    <name type="scientific">viral metagenome</name>
    <dbReference type="NCBI Taxonomy" id="1070528"/>
    <lineage>
        <taxon>unclassified sequences</taxon>
        <taxon>metagenomes</taxon>
        <taxon>organismal metagenomes</taxon>
    </lineage>
</organism>